<evidence type="ECO:0000256" key="2">
    <source>
        <dbReference type="ARBA" id="ARBA00022692"/>
    </source>
</evidence>
<evidence type="ECO:0000256" key="3">
    <source>
        <dbReference type="ARBA" id="ARBA00022989"/>
    </source>
</evidence>
<evidence type="ECO:0000256" key="4">
    <source>
        <dbReference type="ARBA" id="ARBA00023136"/>
    </source>
</evidence>
<comment type="subcellular location">
    <subcellularLocation>
        <location evidence="1">Membrane</location>
        <topology evidence="1">Multi-pass membrane protein</topology>
    </subcellularLocation>
</comment>
<keyword evidence="4" id="KW-0472">Membrane</keyword>
<dbReference type="GO" id="GO:0016020">
    <property type="term" value="C:membrane"/>
    <property type="evidence" value="ECO:0007669"/>
    <property type="project" value="UniProtKB-SubCell"/>
</dbReference>
<evidence type="ECO:0000256" key="1">
    <source>
        <dbReference type="ARBA" id="ARBA00004141"/>
    </source>
</evidence>
<dbReference type="Proteomes" id="UP000439752">
    <property type="component" value="Unassembled WGS sequence"/>
</dbReference>
<dbReference type="InterPro" id="IPR010432">
    <property type="entry name" value="RDD"/>
</dbReference>
<evidence type="ECO:0000313" key="6">
    <source>
        <dbReference type="EMBL" id="VWX38557.1"/>
    </source>
</evidence>
<gene>
    <name evidence="6" type="ORF">EXIGUO9Y_50008</name>
</gene>
<feature type="domain" description="RDD" evidence="5">
    <location>
        <begin position="49"/>
        <end position="92"/>
    </location>
</feature>
<name>A0A653IH60_9BACL</name>
<evidence type="ECO:0000259" key="5">
    <source>
        <dbReference type="Pfam" id="PF06271"/>
    </source>
</evidence>
<protein>
    <submittedName>
        <fullName evidence="6">RDD family protein</fullName>
    </submittedName>
</protein>
<accession>A0A653IH60</accession>
<proteinExistence type="predicted"/>
<evidence type="ECO:0000313" key="7">
    <source>
        <dbReference type="Proteomes" id="UP000439752"/>
    </source>
</evidence>
<reference evidence="6 7" key="1">
    <citation type="submission" date="2019-10" db="EMBL/GenBank/DDBJ databases">
        <authorList>
            <person name="Karimi E."/>
        </authorList>
    </citation>
    <scope>NUCLEOTIDE SEQUENCE [LARGE SCALE GENOMIC DNA]</scope>
    <source>
        <strain evidence="6">Exiguobacterium sp. 9Y</strain>
    </source>
</reference>
<dbReference type="EMBL" id="CABWKQ010000045">
    <property type="protein sequence ID" value="VWX38557.1"/>
    <property type="molecule type" value="Genomic_DNA"/>
</dbReference>
<dbReference type="RefSeq" id="WP_159172466.1">
    <property type="nucleotide sequence ID" value="NZ_LR732308.1"/>
</dbReference>
<sequence length="131" mass="14943">MESLTKRRIGTAVVNLMVNAIIVNVLEETVLKRVKRPVIRGIVTQSVVDVVMETVQLRLTDGRTVGSRVMGLRVVSQDNQPLKTTQILKRIAYREVFTAGKFFKDRQRYLEDASVLPEDEFAKTRVIRDGR</sequence>
<organism evidence="6 7">
    <name type="scientific">Exiguobacterium oxidotolerans</name>
    <dbReference type="NCBI Taxonomy" id="223958"/>
    <lineage>
        <taxon>Bacteria</taxon>
        <taxon>Bacillati</taxon>
        <taxon>Bacillota</taxon>
        <taxon>Bacilli</taxon>
        <taxon>Bacillales</taxon>
        <taxon>Bacillales Family XII. Incertae Sedis</taxon>
        <taxon>Exiguobacterium</taxon>
    </lineage>
</organism>
<keyword evidence="2" id="KW-0812">Transmembrane</keyword>
<dbReference type="AlphaFoldDB" id="A0A653IH60"/>
<keyword evidence="7" id="KW-1185">Reference proteome</keyword>
<dbReference type="Pfam" id="PF06271">
    <property type="entry name" value="RDD"/>
    <property type="match status" value="1"/>
</dbReference>
<keyword evidence="3" id="KW-1133">Transmembrane helix</keyword>